<dbReference type="GO" id="GO:0009289">
    <property type="term" value="C:pilus"/>
    <property type="evidence" value="ECO:0007669"/>
    <property type="project" value="InterPro"/>
</dbReference>
<dbReference type="EMBL" id="QQAH01000001">
    <property type="protein sequence ID" value="RDD83520.1"/>
    <property type="molecule type" value="Genomic_DNA"/>
</dbReference>
<proteinExistence type="inferred from homology"/>
<evidence type="ECO:0000313" key="4">
    <source>
        <dbReference type="Proteomes" id="UP000253782"/>
    </source>
</evidence>
<feature type="chain" id="PRO_5016587429" description="Tfp pilus assembly protein, major pilin PilA" evidence="2">
    <location>
        <begin position="26"/>
        <end position="729"/>
    </location>
</feature>
<comment type="similarity">
    <text evidence="1">Belongs to the N-Me-Phe pilin family.</text>
</comment>
<dbReference type="AlphaFoldDB" id="A0A369UV92"/>
<evidence type="ECO:0000313" key="3">
    <source>
        <dbReference type="EMBL" id="RDD83520.1"/>
    </source>
</evidence>
<evidence type="ECO:0000256" key="2">
    <source>
        <dbReference type="SAM" id="SignalP"/>
    </source>
</evidence>
<dbReference type="RefSeq" id="WP_114843913.1">
    <property type="nucleotide sequence ID" value="NZ_JBHSPE010000001.1"/>
</dbReference>
<dbReference type="PROSITE" id="PS51257">
    <property type="entry name" value="PROKAR_LIPOPROTEIN"/>
    <property type="match status" value="1"/>
</dbReference>
<name>A0A369UV92_9GAMM</name>
<gene>
    <name evidence="3" type="ORF">DVJ77_02795</name>
</gene>
<keyword evidence="4" id="KW-1185">Reference proteome</keyword>
<dbReference type="Gene3D" id="3.30.700.10">
    <property type="entry name" value="Glycoprotein, Type 4 Pilin"/>
    <property type="match status" value="1"/>
</dbReference>
<dbReference type="GO" id="GO:0007155">
    <property type="term" value="P:cell adhesion"/>
    <property type="evidence" value="ECO:0007669"/>
    <property type="project" value="InterPro"/>
</dbReference>
<keyword evidence="2" id="KW-0732">Signal</keyword>
<protein>
    <recommendedName>
        <fullName evidence="5">Tfp pilus assembly protein, major pilin PilA</fullName>
    </recommendedName>
</protein>
<evidence type="ECO:0008006" key="5">
    <source>
        <dbReference type="Google" id="ProtNLM"/>
    </source>
</evidence>
<dbReference type="Proteomes" id="UP000253782">
    <property type="component" value="Unassembled WGS sequence"/>
</dbReference>
<dbReference type="Pfam" id="PF00114">
    <property type="entry name" value="Pilin"/>
    <property type="match status" value="1"/>
</dbReference>
<evidence type="ECO:0000256" key="1">
    <source>
        <dbReference type="ARBA" id="ARBA00005233"/>
    </source>
</evidence>
<reference evidence="3 4" key="1">
    <citation type="submission" date="2018-07" db="EMBL/GenBank/DDBJ databases">
        <title>Dyella tabacisoli L4-6T, whole genome shotgun sequence.</title>
        <authorList>
            <person name="Zhou X.-K."/>
            <person name="Li W.-J."/>
            <person name="Duan Y.-Q."/>
        </authorList>
    </citation>
    <scope>NUCLEOTIDE SEQUENCE [LARGE SCALE GENOMIC DNA]</scope>
    <source>
        <strain evidence="3 4">L4-6</strain>
    </source>
</reference>
<dbReference type="InterPro" id="IPR045584">
    <property type="entry name" value="Pilin-like"/>
</dbReference>
<dbReference type="SUPFAM" id="SSF54523">
    <property type="entry name" value="Pili subunits"/>
    <property type="match status" value="1"/>
</dbReference>
<dbReference type="InterPro" id="IPR001082">
    <property type="entry name" value="Pilin"/>
</dbReference>
<organism evidence="3 4">
    <name type="scientific">Dyella tabacisoli</name>
    <dbReference type="NCBI Taxonomy" id="2282381"/>
    <lineage>
        <taxon>Bacteria</taxon>
        <taxon>Pseudomonadati</taxon>
        <taxon>Pseudomonadota</taxon>
        <taxon>Gammaproteobacteria</taxon>
        <taxon>Lysobacterales</taxon>
        <taxon>Rhodanobacteraceae</taxon>
        <taxon>Dyella</taxon>
    </lineage>
</organism>
<dbReference type="OrthoDB" id="5918848at2"/>
<comment type="caution">
    <text evidence="3">The sequence shown here is derived from an EMBL/GenBank/DDBJ whole genome shotgun (WGS) entry which is preliminary data.</text>
</comment>
<accession>A0A369UV92</accession>
<feature type="signal peptide" evidence="2">
    <location>
        <begin position="1"/>
        <end position="25"/>
    </location>
</feature>
<sequence>MSTSLRFTSRRLALVTALTAGLALTACHREQSNTPDAAALQRAQTELSQPAWLRNHLPNSTVAYLRIPSPWGMLGAVPNGRPLDGAMSSEQHLKAVAALREAISKDKVLAEAGVTPYLLPLLADLRSPVEVAMIDPIGMMSPGSHVLVSMRVAQKNVAELNARFSQLEASGLKLAAPVDDKGNGKLAGGPPLHFDTASGRLFVLAGKDDLEAAQLANLLEELQRAKNDSAAAKAIAAQEQLIDQSGQGLFGWFGLHGIGGIAAGSIPTDKAGTLPGDLTAKTESIAFGAGTVDGHGRLQVIVHAPQARLLSYLAPKQFKADFKTAGQPRWVMNLALPSAEQANLIEHNLSLDFGADKAAEIRKGSAEMKQKFGFSMGDVASWIGPEMVVFQDDAGTYTAVRANDRKAFYAALPTLSERLHGSYRTQSLDGLTIHALILTTPDIAAPDDKSSQPVLKTLMARLGTHLYWIEDGDYLIFAQLPQMLADRHAAKLDTDIGTWLKSQAWQGQQNLLAFTTVSRDAQRNAYYTYLQVLQILGDLSGQPTDMMSLPAAYSFKLPSQGVLGASLGTSTDDLSFSITYEQQPLEVFSNGGSLVAVAAMGVGAAIAIPAYEDYTVRAQVNEGLTLAEGAKVALSAYHQSKGRWPKDNTQAGINSPTDLGDQSVDSITVKPEGMIELHFSSAPPHKAKAQLSEKTLSLVPKRNPDESWAWSCKSDDIADKYLPESCRQP</sequence>